<dbReference type="InterPro" id="IPR001650">
    <property type="entry name" value="Helicase_C-like"/>
</dbReference>
<dbReference type="EMBL" id="BJWI01000040">
    <property type="protein sequence ID" value="GEM02481.1"/>
    <property type="molecule type" value="Genomic_DNA"/>
</dbReference>
<dbReference type="SUPFAM" id="SSF52540">
    <property type="entry name" value="P-loop containing nucleoside triphosphate hydrolases"/>
    <property type="match status" value="1"/>
</dbReference>
<keyword evidence="3 9" id="KW-0347">Helicase</keyword>
<dbReference type="Pfam" id="PF00270">
    <property type="entry name" value="DEAD"/>
    <property type="match status" value="1"/>
</dbReference>
<dbReference type="PANTHER" id="PTHR47959:SF1">
    <property type="entry name" value="ATP-DEPENDENT RNA HELICASE DBPA"/>
    <property type="match status" value="1"/>
</dbReference>
<dbReference type="CDD" id="cd00268">
    <property type="entry name" value="DEADc"/>
    <property type="match status" value="1"/>
</dbReference>
<dbReference type="EMBL" id="FOXC01000005">
    <property type="protein sequence ID" value="SFP07879.1"/>
    <property type="molecule type" value="Genomic_DNA"/>
</dbReference>
<dbReference type="InterPro" id="IPR014001">
    <property type="entry name" value="Helicase_ATP-bd"/>
</dbReference>
<keyword evidence="1" id="KW-0547">Nucleotide-binding</keyword>
<evidence type="ECO:0000259" key="6">
    <source>
        <dbReference type="PROSITE" id="PS51192"/>
    </source>
</evidence>
<dbReference type="GO" id="GO:0005829">
    <property type="term" value="C:cytosol"/>
    <property type="evidence" value="ECO:0007669"/>
    <property type="project" value="TreeGrafter"/>
</dbReference>
<dbReference type="Gene3D" id="3.30.70.330">
    <property type="match status" value="1"/>
</dbReference>
<dbReference type="GO" id="GO:0005524">
    <property type="term" value="F:ATP binding"/>
    <property type="evidence" value="ECO:0007669"/>
    <property type="project" value="UniProtKB-KW"/>
</dbReference>
<dbReference type="AlphaFoldDB" id="A0A1I5MED5"/>
<proteinExistence type="inferred from homology"/>
<protein>
    <submittedName>
        <fullName evidence="8">ATP-dependent RNA helicase DbpA</fullName>
    </submittedName>
    <submittedName>
        <fullName evidence="9">Superfamily II DNA and RNA helicase</fullName>
    </submittedName>
</protein>
<evidence type="ECO:0000313" key="9">
    <source>
        <dbReference type="EMBL" id="SFP07879.1"/>
    </source>
</evidence>
<evidence type="ECO:0000256" key="2">
    <source>
        <dbReference type="ARBA" id="ARBA00022801"/>
    </source>
</evidence>
<keyword evidence="4" id="KW-0067">ATP-binding</keyword>
<dbReference type="Pfam" id="PF03880">
    <property type="entry name" value="DbpA"/>
    <property type="match status" value="1"/>
</dbReference>
<dbReference type="Proteomes" id="UP000242243">
    <property type="component" value="Unassembled WGS sequence"/>
</dbReference>
<dbReference type="InterPro" id="IPR050079">
    <property type="entry name" value="DEAD_box_RNA_helicase"/>
</dbReference>
<dbReference type="InterPro" id="IPR044742">
    <property type="entry name" value="DEAD/DEAH_RhlB"/>
</dbReference>
<accession>A0A1I5MED5</accession>
<dbReference type="PROSITE" id="PS51194">
    <property type="entry name" value="HELICASE_CTER"/>
    <property type="match status" value="1"/>
</dbReference>
<dbReference type="InterPro" id="IPR027417">
    <property type="entry name" value="P-loop_NTPase"/>
</dbReference>
<dbReference type="InterPro" id="IPR012677">
    <property type="entry name" value="Nucleotide-bd_a/b_plait_sf"/>
</dbReference>
<organism evidence="9 10">
    <name type="scientific">Halolactibacillus halophilus</name>
    <dbReference type="NCBI Taxonomy" id="306540"/>
    <lineage>
        <taxon>Bacteria</taxon>
        <taxon>Bacillati</taxon>
        <taxon>Bacillota</taxon>
        <taxon>Bacilli</taxon>
        <taxon>Bacillales</taxon>
        <taxon>Bacillaceae</taxon>
        <taxon>Halolactibacillus</taxon>
    </lineage>
</organism>
<dbReference type="InterPro" id="IPR011545">
    <property type="entry name" value="DEAD/DEAH_box_helicase_dom"/>
</dbReference>
<evidence type="ECO:0000256" key="4">
    <source>
        <dbReference type="ARBA" id="ARBA00022840"/>
    </source>
</evidence>
<dbReference type="STRING" id="306540.SAMN05421839_10549"/>
<dbReference type="GO" id="GO:0003676">
    <property type="term" value="F:nucleic acid binding"/>
    <property type="evidence" value="ECO:0007669"/>
    <property type="project" value="InterPro"/>
</dbReference>
<reference evidence="8 11" key="2">
    <citation type="submission" date="2019-07" db="EMBL/GenBank/DDBJ databases">
        <title>Whole genome shotgun sequence of Halolactibacillus halophilus NBRC 100868.</title>
        <authorList>
            <person name="Hosoyama A."/>
            <person name="Uohara A."/>
            <person name="Ohji S."/>
            <person name="Ichikawa N."/>
        </authorList>
    </citation>
    <scope>NUCLEOTIDE SEQUENCE [LARGE SCALE GENOMIC DNA]</scope>
    <source>
        <strain evidence="8 11">NBRC 100868</strain>
    </source>
</reference>
<sequence>MQDFMMLKDQALLRRLDEKNFTTPTPIQTRLLPLIVDGKDVLSQAETGSGKTLAFLLPVLDRLSFDANDPSVLILTPTRELALQIEDVVKDIAVYKRLKPVTVIGDMSYEAQEVQLKQKSHIVIGTPGRVLDLMSKGTIKRALIDTLIIDEVDHLFDRGFAETIEEIISLLPGKRQNIYTSATMSDELEPFINETLVEPVRVTIAPKNQQVFDQIRVDVDTYDKIETVIDVLVEEHVPEAIIFCEEKRTVDEVVDELSDLGLPVVRLHGDLKQPVRIKALKQFKEKHRSILVTTNLMARGMDLIDLPLVINFDLAYTEDVFTHRMGRTGRMGKKGKVVHLLAMDEQASYETMKENLGFDDRERTYPQREQDDMKQYVKMLGRQKKVEINDSVKTLYFNGGKEKKLRAFDFVGTISSLAGMDFNDIGAVTVYPRHTTVEILNGKAEAVLKQMKQTKVKKKQLKVHIDRETHL</sequence>
<dbReference type="PANTHER" id="PTHR47959">
    <property type="entry name" value="ATP-DEPENDENT RNA HELICASE RHLE-RELATED"/>
    <property type="match status" value="1"/>
</dbReference>
<dbReference type="SMART" id="SM00490">
    <property type="entry name" value="HELICc"/>
    <property type="match status" value="1"/>
</dbReference>
<evidence type="ECO:0000313" key="11">
    <source>
        <dbReference type="Proteomes" id="UP000321547"/>
    </source>
</evidence>
<evidence type="ECO:0000313" key="8">
    <source>
        <dbReference type="EMBL" id="GEM02481.1"/>
    </source>
</evidence>
<feature type="domain" description="Helicase ATP-binding" evidence="6">
    <location>
        <begin position="32"/>
        <end position="202"/>
    </location>
</feature>
<keyword evidence="11" id="KW-1185">Reference proteome</keyword>
<feature type="domain" description="Helicase C-terminal" evidence="7">
    <location>
        <begin position="224"/>
        <end position="373"/>
    </location>
</feature>
<dbReference type="Gene3D" id="3.40.50.300">
    <property type="entry name" value="P-loop containing nucleotide triphosphate hydrolases"/>
    <property type="match status" value="2"/>
</dbReference>
<comment type="similarity">
    <text evidence="5">Belongs to the DEAD box helicase family.</text>
</comment>
<dbReference type="GO" id="GO:0003724">
    <property type="term" value="F:RNA helicase activity"/>
    <property type="evidence" value="ECO:0007669"/>
    <property type="project" value="TreeGrafter"/>
</dbReference>
<dbReference type="CDD" id="cd18787">
    <property type="entry name" value="SF2_C_DEAD"/>
    <property type="match status" value="1"/>
</dbReference>
<dbReference type="GO" id="GO:0016787">
    <property type="term" value="F:hydrolase activity"/>
    <property type="evidence" value="ECO:0007669"/>
    <property type="project" value="UniProtKB-KW"/>
</dbReference>
<reference evidence="9 10" key="1">
    <citation type="submission" date="2016-10" db="EMBL/GenBank/DDBJ databases">
        <authorList>
            <person name="de Groot N.N."/>
        </authorList>
    </citation>
    <scope>NUCLEOTIDE SEQUENCE [LARGE SCALE GENOMIC DNA]</scope>
    <source>
        <strain evidence="9 10">DSM 17073</strain>
    </source>
</reference>
<evidence type="ECO:0000259" key="7">
    <source>
        <dbReference type="PROSITE" id="PS51194"/>
    </source>
</evidence>
<dbReference type="SMART" id="SM00487">
    <property type="entry name" value="DEXDc"/>
    <property type="match status" value="1"/>
</dbReference>
<dbReference type="PROSITE" id="PS51192">
    <property type="entry name" value="HELICASE_ATP_BIND_1"/>
    <property type="match status" value="1"/>
</dbReference>
<dbReference type="OrthoDB" id="9805696at2"/>
<keyword evidence="2" id="KW-0378">Hydrolase</keyword>
<evidence type="ECO:0000256" key="3">
    <source>
        <dbReference type="ARBA" id="ARBA00022806"/>
    </source>
</evidence>
<dbReference type="RefSeq" id="WP_089830336.1">
    <property type="nucleotide sequence ID" value="NZ_BJWI01000040.1"/>
</dbReference>
<dbReference type="Pfam" id="PF00271">
    <property type="entry name" value="Helicase_C"/>
    <property type="match status" value="1"/>
</dbReference>
<evidence type="ECO:0000256" key="1">
    <source>
        <dbReference type="ARBA" id="ARBA00022741"/>
    </source>
</evidence>
<evidence type="ECO:0000256" key="5">
    <source>
        <dbReference type="ARBA" id="ARBA00038437"/>
    </source>
</evidence>
<evidence type="ECO:0000313" key="10">
    <source>
        <dbReference type="Proteomes" id="UP000242243"/>
    </source>
</evidence>
<dbReference type="InterPro" id="IPR005580">
    <property type="entry name" value="DbpA/CsdA_RNA-bd_dom"/>
</dbReference>
<name>A0A1I5MED5_9BACI</name>
<gene>
    <name evidence="8" type="primary">dbpA</name>
    <name evidence="8" type="ORF">HHA03_20130</name>
    <name evidence="9" type="ORF">SAMN05421839_10549</name>
</gene>
<dbReference type="Proteomes" id="UP000321547">
    <property type="component" value="Unassembled WGS sequence"/>
</dbReference>